<feature type="region of interest" description="Disordered" evidence="1">
    <location>
        <begin position="31"/>
        <end position="69"/>
    </location>
</feature>
<dbReference type="AlphaFoldDB" id="A0AAN8CPK9"/>
<reference evidence="2 3" key="1">
    <citation type="journal article" date="2023" name="Mol. Biol. Evol.">
        <title>Genomics of Secondarily Temperate Adaptation in the Only Non-Antarctic Icefish.</title>
        <authorList>
            <person name="Rivera-Colon A.G."/>
            <person name="Rayamajhi N."/>
            <person name="Minhas B.F."/>
            <person name="Madrigal G."/>
            <person name="Bilyk K.T."/>
            <person name="Yoon V."/>
            <person name="Hune M."/>
            <person name="Gregory S."/>
            <person name="Cheng C.H.C."/>
            <person name="Catchen J.M."/>
        </authorList>
    </citation>
    <scope>NUCLEOTIDE SEQUENCE [LARGE SCALE GENOMIC DNA]</scope>
    <source>
        <strain evidence="2">JC2023a</strain>
    </source>
</reference>
<evidence type="ECO:0000313" key="2">
    <source>
        <dbReference type="EMBL" id="KAK5905203.1"/>
    </source>
</evidence>
<sequence length="69" mass="7505">MQPPQYPPLKGRLQAVYQVFQGYPGGSPVSEMRPRCLAGEPNTSPLDHSPPNPPDIGIPFHGDERPTIA</sequence>
<evidence type="ECO:0000313" key="3">
    <source>
        <dbReference type="Proteomes" id="UP001335648"/>
    </source>
</evidence>
<proteinExistence type="predicted"/>
<gene>
    <name evidence="2" type="ORF">CesoFtcFv8_006689</name>
</gene>
<dbReference type="EMBL" id="JAULUE010002050">
    <property type="protein sequence ID" value="KAK5905203.1"/>
    <property type="molecule type" value="Genomic_DNA"/>
</dbReference>
<name>A0AAN8CPK9_9TELE</name>
<accession>A0AAN8CPK9</accession>
<evidence type="ECO:0000256" key="1">
    <source>
        <dbReference type="SAM" id="MobiDB-lite"/>
    </source>
</evidence>
<protein>
    <submittedName>
        <fullName evidence="2">Uncharacterized protein</fullName>
    </submittedName>
</protein>
<keyword evidence="3" id="KW-1185">Reference proteome</keyword>
<comment type="caution">
    <text evidence="2">The sequence shown here is derived from an EMBL/GenBank/DDBJ whole genome shotgun (WGS) entry which is preliminary data.</text>
</comment>
<dbReference type="Proteomes" id="UP001335648">
    <property type="component" value="Unassembled WGS sequence"/>
</dbReference>
<organism evidence="2 3">
    <name type="scientific">Champsocephalus esox</name>
    <name type="common">pike icefish</name>
    <dbReference type="NCBI Taxonomy" id="159716"/>
    <lineage>
        <taxon>Eukaryota</taxon>
        <taxon>Metazoa</taxon>
        <taxon>Chordata</taxon>
        <taxon>Craniata</taxon>
        <taxon>Vertebrata</taxon>
        <taxon>Euteleostomi</taxon>
        <taxon>Actinopterygii</taxon>
        <taxon>Neopterygii</taxon>
        <taxon>Teleostei</taxon>
        <taxon>Neoteleostei</taxon>
        <taxon>Acanthomorphata</taxon>
        <taxon>Eupercaria</taxon>
        <taxon>Perciformes</taxon>
        <taxon>Notothenioidei</taxon>
        <taxon>Channichthyidae</taxon>
        <taxon>Champsocephalus</taxon>
    </lineage>
</organism>